<feature type="transmembrane region" description="Helical" evidence="1">
    <location>
        <begin position="78"/>
        <end position="97"/>
    </location>
</feature>
<evidence type="ECO:0000313" key="2">
    <source>
        <dbReference type="EMBL" id="PVX52010.1"/>
    </source>
</evidence>
<organism evidence="2 3">
    <name type="scientific">Balneicella halophila</name>
    <dbReference type="NCBI Taxonomy" id="1537566"/>
    <lineage>
        <taxon>Bacteria</taxon>
        <taxon>Pseudomonadati</taxon>
        <taxon>Bacteroidota</taxon>
        <taxon>Bacteroidia</taxon>
        <taxon>Bacteroidales</taxon>
        <taxon>Balneicellaceae</taxon>
        <taxon>Balneicella</taxon>
    </lineage>
</organism>
<name>A0A7L4UQI3_BALHA</name>
<protein>
    <submittedName>
        <fullName evidence="2">Uncharacterized protein DUF2752</fullName>
    </submittedName>
</protein>
<reference evidence="2 3" key="1">
    <citation type="submission" date="2018-05" db="EMBL/GenBank/DDBJ databases">
        <title>Genomic Encyclopedia of Type Strains, Phase IV (KMG-IV): sequencing the most valuable type-strain genomes for metagenomic binning, comparative biology and taxonomic classification.</title>
        <authorList>
            <person name="Goeker M."/>
        </authorList>
    </citation>
    <scope>NUCLEOTIDE SEQUENCE [LARGE SCALE GENOMIC DNA]</scope>
    <source>
        <strain evidence="2 3">DSM 28579</strain>
    </source>
</reference>
<dbReference type="OrthoDB" id="1525013at2"/>
<dbReference type="Pfam" id="PF10825">
    <property type="entry name" value="DUF2752"/>
    <property type="match status" value="1"/>
</dbReference>
<dbReference type="EMBL" id="QENZ01000003">
    <property type="protein sequence ID" value="PVX52010.1"/>
    <property type="molecule type" value="Genomic_DNA"/>
</dbReference>
<dbReference type="Proteomes" id="UP000251835">
    <property type="component" value="Unassembled WGS sequence"/>
</dbReference>
<gene>
    <name evidence="2" type="ORF">C7377_0305</name>
</gene>
<keyword evidence="1" id="KW-0812">Transmembrane</keyword>
<dbReference type="InterPro" id="IPR021215">
    <property type="entry name" value="DUF2752"/>
</dbReference>
<accession>A0A7L4UQI3</accession>
<keyword evidence="3" id="KW-1185">Reference proteome</keyword>
<evidence type="ECO:0000256" key="1">
    <source>
        <dbReference type="SAM" id="Phobius"/>
    </source>
</evidence>
<keyword evidence="1" id="KW-0472">Membrane</keyword>
<evidence type="ECO:0000313" key="3">
    <source>
        <dbReference type="Proteomes" id="UP000251835"/>
    </source>
</evidence>
<dbReference type="AlphaFoldDB" id="A0A7L4UQI3"/>
<dbReference type="RefSeq" id="WP_116495573.1">
    <property type="nucleotide sequence ID" value="NZ_QENZ01000003.1"/>
</dbReference>
<proteinExistence type="predicted"/>
<comment type="caution">
    <text evidence="2">The sequence shown here is derived from an EMBL/GenBank/DDBJ whole genome shotgun (WGS) entry which is preliminary data.</text>
</comment>
<keyword evidence="1" id="KW-1133">Transmembrane helix</keyword>
<sequence>MLTSAINIKKRLTLKRLWRHRELFFWILALVMLYRADLHTDFTLCIPSHLGFENCPGCGLGHSITAAMHGDFELSWSYHYLGIVALGILLFHILKLFRNLITELKNTENYGQ</sequence>